<proteinExistence type="predicted"/>
<name>A0A8S5SQ71_9CAUD</name>
<protein>
    <submittedName>
        <fullName evidence="1">Uncharacterized protein</fullName>
    </submittedName>
</protein>
<sequence length="351" mass="40053">MNIISIVNLRILHTKGGWRMEFINIQNKEGVTIINDTYDNLVYLSFPKQKDAVLYTGAMRGITPTVQIPLNPVAYTPMLVPTSKFQYGYIAGEANVIQVFYITNRIYHGDAPLIAVSVPQGYEFAAQWVHKRRERLMVLVVDVIKPGEKVTQAMVDEVKAGIKFYCFGYFEDVTANADTPRIRFVDKVGSSKPNTALQVLGRHKYYKASWATDYNLQNDVIYDSRIRYLRVIDHYAHDWYNQLSNYVPDTFTNMARDPKSYGVKVAIIPMSVIDVSVWGPNINNGDKKSHTGRVWQTFRFHDESTVSLKSYQFIDWNTVTTYPVGCSGKTTSQYLVVDVTGYDKQGTIPFN</sequence>
<reference evidence="1" key="1">
    <citation type="journal article" date="2021" name="Proc. Natl. Acad. Sci. U.S.A.">
        <title>A Catalog of Tens of Thousands of Viruses from Human Metagenomes Reveals Hidden Associations with Chronic Diseases.</title>
        <authorList>
            <person name="Tisza M.J."/>
            <person name="Buck C.B."/>
        </authorList>
    </citation>
    <scope>NUCLEOTIDE SEQUENCE</scope>
    <source>
        <strain evidence="1">Cty4e12</strain>
    </source>
</reference>
<dbReference type="EMBL" id="BK032643">
    <property type="protein sequence ID" value="DAF52839.1"/>
    <property type="molecule type" value="Genomic_DNA"/>
</dbReference>
<accession>A0A8S5SQ71</accession>
<organism evidence="1">
    <name type="scientific">Myoviridae sp. cty4e12</name>
    <dbReference type="NCBI Taxonomy" id="2827718"/>
    <lineage>
        <taxon>Viruses</taxon>
        <taxon>Duplodnaviria</taxon>
        <taxon>Heunggongvirae</taxon>
        <taxon>Uroviricota</taxon>
        <taxon>Caudoviricetes</taxon>
    </lineage>
</organism>
<evidence type="ECO:0000313" key="1">
    <source>
        <dbReference type="EMBL" id="DAF52839.1"/>
    </source>
</evidence>